<evidence type="ECO:0000256" key="4">
    <source>
        <dbReference type="ARBA" id="ARBA00022989"/>
    </source>
</evidence>
<comment type="similarity">
    <text evidence="2">Belongs to the DsbD family.</text>
</comment>
<evidence type="ECO:0000256" key="3">
    <source>
        <dbReference type="ARBA" id="ARBA00022692"/>
    </source>
</evidence>
<sequence length="250" mass="26962">MVELILPAFLAGILTFLAPCTLPLLPAFLGFIGGVNVKDFGKPRSVPLTRKKVFINGLMYVLGFSIVFILFGSLFGLGGAVLYKYRSLLGRLGGVLVIFFGLVMLGAIKFNFLYSDKRFHLSNSLVPGRLSSSFLLGATFAFGWTPCVGPILGSVLTLAAASATVYKGMLLLAVFSSGLALPFLAAALGGGWAMAKLKSFNKYLHIVSVVGGVVLVIFGLMLVFNVFSAWAGYVFNRLDFLQYERLINYL</sequence>
<feature type="transmembrane region" description="Helical" evidence="6">
    <location>
        <begin position="95"/>
        <end position="114"/>
    </location>
</feature>
<feature type="transmembrane region" description="Helical" evidence="6">
    <location>
        <begin position="6"/>
        <end position="32"/>
    </location>
</feature>
<organism evidence="8 9">
    <name type="scientific">Candidatus Doudnabacteria bacterium CG10_big_fil_rev_8_21_14_0_10_42_18</name>
    <dbReference type="NCBI Taxonomy" id="1974552"/>
    <lineage>
        <taxon>Bacteria</taxon>
        <taxon>Candidatus Doudnaibacteriota</taxon>
    </lineage>
</organism>
<protein>
    <submittedName>
        <fullName evidence="8">Cytochrome c biogenesis protein CcdA</fullName>
    </submittedName>
</protein>
<comment type="caution">
    <text evidence="8">The sequence shown here is derived from an EMBL/GenBank/DDBJ whole genome shotgun (WGS) entry which is preliminary data.</text>
</comment>
<feature type="transmembrane region" description="Helical" evidence="6">
    <location>
        <begin position="53"/>
        <end position="83"/>
    </location>
</feature>
<evidence type="ECO:0000259" key="7">
    <source>
        <dbReference type="Pfam" id="PF02683"/>
    </source>
</evidence>
<feature type="transmembrane region" description="Helical" evidence="6">
    <location>
        <begin position="206"/>
        <end position="233"/>
    </location>
</feature>
<accession>A0A2H0VDU9</accession>
<evidence type="ECO:0000313" key="8">
    <source>
        <dbReference type="EMBL" id="PIR96529.1"/>
    </source>
</evidence>
<keyword evidence="4 6" id="KW-1133">Transmembrane helix</keyword>
<evidence type="ECO:0000256" key="2">
    <source>
        <dbReference type="ARBA" id="ARBA00006143"/>
    </source>
</evidence>
<keyword evidence="5 6" id="KW-0472">Membrane</keyword>
<dbReference type="PANTHER" id="PTHR31272">
    <property type="entry name" value="CYTOCHROME C-TYPE BIOGENESIS PROTEIN HI_1454-RELATED"/>
    <property type="match status" value="1"/>
</dbReference>
<dbReference type="Proteomes" id="UP000230922">
    <property type="component" value="Unassembled WGS sequence"/>
</dbReference>
<dbReference type="InterPro" id="IPR051790">
    <property type="entry name" value="Cytochrome_c-biogenesis_DsbD"/>
</dbReference>
<dbReference type="GO" id="GO:0017004">
    <property type="term" value="P:cytochrome complex assembly"/>
    <property type="evidence" value="ECO:0007669"/>
    <property type="project" value="InterPro"/>
</dbReference>
<feature type="transmembrane region" description="Helical" evidence="6">
    <location>
        <begin position="134"/>
        <end position="163"/>
    </location>
</feature>
<keyword evidence="3 6" id="KW-0812">Transmembrane</keyword>
<evidence type="ECO:0000256" key="1">
    <source>
        <dbReference type="ARBA" id="ARBA00004141"/>
    </source>
</evidence>
<feature type="domain" description="Cytochrome C biogenesis protein transmembrane" evidence="7">
    <location>
        <begin position="5"/>
        <end position="223"/>
    </location>
</feature>
<dbReference type="EMBL" id="PFAK01000009">
    <property type="protein sequence ID" value="PIR96529.1"/>
    <property type="molecule type" value="Genomic_DNA"/>
</dbReference>
<evidence type="ECO:0000256" key="6">
    <source>
        <dbReference type="SAM" id="Phobius"/>
    </source>
</evidence>
<evidence type="ECO:0000313" key="9">
    <source>
        <dbReference type="Proteomes" id="UP000230922"/>
    </source>
</evidence>
<dbReference type="Pfam" id="PF02683">
    <property type="entry name" value="DsbD_TM"/>
    <property type="match status" value="1"/>
</dbReference>
<reference evidence="9" key="1">
    <citation type="submission" date="2017-09" db="EMBL/GenBank/DDBJ databases">
        <title>Depth-based differentiation of microbial function through sediment-hosted aquifers and enrichment of novel symbionts in the deep terrestrial subsurface.</title>
        <authorList>
            <person name="Probst A.J."/>
            <person name="Ladd B."/>
            <person name="Jarett J.K."/>
            <person name="Geller-Mcgrath D.E."/>
            <person name="Sieber C.M.K."/>
            <person name="Emerson J.B."/>
            <person name="Anantharaman K."/>
            <person name="Thomas B.C."/>
            <person name="Malmstrom R."/>
            <person name="Stieglmeier M."/>
            <person name="Klingl A."/>
            <person name="Woyke T."/>
            <person name="Ryan C.M."/>
            <person name="Banfield J.F."/>
        </authorList>
    </citation>
    <scope>NUCLEOTIDE SEQUENCE [LARGE SCALE GENOMIC DNA]</scope>
</reference>
<feature type="transmembrane region" description="Helical" evidence="6">
    <location>
        <begin position="169"/>
        <end position="194"/>
    </location>
</feature>
<dbReference type="PANTHER" id="PTHR31272:SF4">
    <property type="entry name" value="CYTOCHROME C-TYPE BIOGENESIS PROTEIN HI_1454-RELATED"/>
    <property type="match status" value="1"/>
</dbReference>
<evidence type="ECO:0000256" key="5">
    <source>
        <dbReference type="ARBA" id="ARBA00023136"/>
    </source>
</evidence>
<dbReference type="GO" id="GO:0016020">
    <property type="term" value="C:membrane"/>
    <property type="evidence" value="ECO:0007669"/>
    <property type="project" value="UniProtKB-SubCell"/>
</dbReference>
<comment type="subcellular location">
    <subcellularLocation>
        <location evidence="1">Membrane</location>
        <topology evidence="1">Multi-pass membrane protein</topology>
    </subcellularLocation>
</comment>
<dbReference type="InterPro" id="IPR003834">
    <property type="entry name" value="Cyt_c_assmbl_TM_dom"/>
</dbReference>
<gene>
    <name evidence="8" type="ORF">COT92_00675</name>
</gene>
<name>A0A2H0VDU9_9BACT</name>
<dbReference type="AlphaFoldDB" id="A0A2H0VDU9"/>
<proteinExistence type="inferred from homology"/>